<keyword evidence="1" id="KW-0812">Transmembrane</keyword>
<evidence type="ECO:0000313" key="3">
    <source>
        <dbReference type="Proteomes" id="UP000219338"/>
    </source>
</evidence>
<feature type="transmembrane region" description="Helical" evidence="1">
    <location>
        <begin position="35"/>
        <end position="55"/>
    </location>
</feature>
<keyword evidence="1" id="KW-1133">Transmembrane helix</keyword>
<sequence length="155" mass="17486">MRDLVESHLSNSLEEQKRNLNYWTLNMKTETPRSYIAQFFFSFLLLLLPNGGAFINNQMMHTYNANAALYAPRCQVKASVRRIVETLYVGEFGESMMHSHVGAHSANGATQELSIANILLGLPAIMDPRALRPSVMYIRPTFNSIMMPPAPRPIT</sequence>
<keyword evidence="1" id="KW-0472">Membrane</keyword>
<accession>A0A284RIA2</accession>
<protein>
    <submittedName>
        <fullName evidence="2">Uncharacterized protein</fullName>
    </submittedName>
</protein>
<gene>
    <name evidence="2" type="ORF">ARMOST_11836</name>
</gene>
<evidence type="ECO:0000313" key="2">
    <source>
        <dbReference type="EMBL" id="SJL08472.1"/>
    </source>
</evidence>
<proteinExistence type="predicted"/>
<reference evidence="3" key="1">
    <citation type="journal article" date="2017" name="Nat. Ecol. Evol.">
        <title>Genome expansion and lineage-specific genetic innovations in the forest pathogenic fungi Armillaria.</title>
        <authorList>
            <person name="Sipos G."/>
            <person name="Prasanna A.N."/>
            <person name="Walter M.C."/>
            <person name="O'Connor E."/>
            <person name="Balint B."/>
            <person name="Krizsan K."/>
            <person name="Kiss B."/>
            <person name="Hess J."/>
            <person name="Varga T."/>
            <person name="Slot J."/>
            <person name="Riley R."/>
            <person name="Boka B."/>
            <person name="Rigling D."/>
            <person name="Barry K."/>
            <person name="Lee J."/>
            <person name="Mihaltcheva S."/>
            <person name="LaButti K."/>
            <person name="Lipzen A."/>
            <person name="Waldron R."/>
            <person name="Moloney N.M."/>
            <person name="Sperisen C."/>
            <person name="Kredics L."/>
            <person name="Vagvoelgyi C."/>
            <person name="Patrignani A."/>
            <person name="Fitzpatrick D."/>
            <person name="Nagy I."/>
            <person name="Doyle S."/>
            <person name="Anderson J.B."/>
            <person name="Grigoriev I.V."/>
            <person name="Gueldener U."/>
            <person name="Muensterkoetter M."/>
            <person name="Nagy L.G."/>
        </authorList>
    </citation>
    <scope>NUCLEOTIDE SEQUENCE [LARGE SCALE GENOMIC DNA]</scope>
    <source>
        <strain evidence="3">C18/9</strain>
    </source>
</reference>
<dbReference type="AlphaFoldDB" id="A0A284RIA2"/>
<dbReference type="EMBL" id="FUEG01000009">
    <property type="protein sequence ID" value="SJL08472.1"/>
    <property type="molecule type" value="Genomic_DNA"/>
</dbReference>
<name>A0A284RIA2_ARMOS</name>
<evidence type="ECO:0000256" key="1">
    <source>
        <dbReference type="SAM" id="Phobius"/>
    </source>
</evidence>
<organism evidence="2 3">
    <name type="scientific">Armillaria ostoyae</name>
    <name type="common">Armillaria root rot fungus</name>
    <dbReference type="NCBI Taxonomy" id="47428"/>
    <lineage>
        <taxon>Eukaryota</taxon>
        <taxon>Fungi</taxon>
        <taxon>Dikarya</taxon>
        <taxon>Basidiomycota</taxon>
        <taxon>Agaricomycotina</taxon>
        <taxon>Agaricomycetes</taxon>
        <taxon>Agaricomycetidae</taxon>
        <taxon>Agaricales</taxon>
        <taxon>Marasmiineae</taxon>
        <taxon>Physalacriaceae</taxon>
        <taxon>Armillaria</taxon>
    </lineage>
</organism>
<dbReference type="Proteomes" id="UP000219338">
    <property type="component" value="Unassembled WGS sequence"/>
</dbReference>
<keyword evidence="3" id="KW-1185">Reference proteome</keyword>